<dbReference type="InterPro" id="IPR002139">
    <property type="entry name" value="Ribo/fructo_kinase"/>
</dbReference>
<dbReference type="CDD" id="cd01174">
    <property type="entry name" value="ribokinase"/>
    <property type="match status" value="1"/>
</dbReference>
<feature type="binding site" evidence="9">
    <location>
        <begin position="36"/>
        <end position="40"/>
    </location>
    <ligand>
        <name>substrate</name>
    </ligand>
</feature>
<dbReference type="Proteomes" id="UP000243807">
    <property type="component" value="Chromosome"/>
</dbReference>
<keyword evidence="4 9" id="KW-0418">Kinase</keyword>
<evidence type="ECO:0000259" key="10">
    <source>
        <dbReference type="Pfam" id="PF00294"/>
    </source>
</evidence>
<feature type="binding site" evidence="9">
    <location>
        <position position="278"/>
    </location>
    <ligand>
        <name>K(+)</name>
        <dbReference type="ChEBI" id="CHEBI:29103"/>
    </ligand>
</feature>
<feature type="binding site" evidence="9">
    <location>
        <begin position="213"/>
        <end position="218"/>
    </location>
    <ligand>
        <name>ATP</name>
        <dbReference type="ChEBI" id="CHEBI:30616"/>
    </ligand>
</feature>
<feature type="binding site" evidence="9">
    <location>
        <begin position="244"/>
        <end position="245"/>
    </location>
    <ligand>
        <name>ATP</name>
        <dbReference type="ChEBI" id="CHEBI:30616"/>
    </ligand>
</feature>
<comment type="activity regulation">
    <text evidence="9">Activated by a monovalent cation that binds near, but not in, the active site. The most likely occupant of the site in vivo is potassium. Ion binding induces a conformational change that may alter substrate affinity.</text>
</comment>
<comment type="function">
    <text evidence="9">Catalyzes the phosphorylation of ribose at O-5 in a reaction requiring ATP and magnesium. The resulting D-ribose-5-phosphate can then be used either for sythesis of nucleotides, histidine, and tryptophan, or as a component of the pentose phosphate pathway.</text>
</comment>
<dbReference type="EMBL" id="CP019434">
    <property type="protein sequence ID" value="APZ41704.1"/>
    <property type="molecule type" value="Genomic_DNA"/>
</dbReference>
<evidence type="ECO:0000256" key="9">
    <source>
        <dbReference type="HAMAP-Rule" id="MF_01987"/>
    </source>
</evidence>
<keyword evidence="6 9" id="KW-0460">Magnesium</keyword>
<comment type="pathway">
    <text evidence="9">Carbohydrate metabolism; D-ribose degradation; D-ribose 5-phosphate from beta-D-ribopyranose: step 2/2.</text>
</comment>
<dbReference type="STRING" id="1765967.BW247_00120"/>
<comment type="caution">
    <text evidence="9">Lacks conserved residue(s) required for the propagation of feature annotation.</text>
</comment>
<organism evidence="11 12">
    <name type="scientific">Acidihalobacter ferrooxydans</name>
    <dbReference type="NCBI Taxonomy" id="1765967"/>
    <lineage>
        <taxon>Bacteria</taxon>
        <taxon>Pseudomonadati</taxon>
        <taxon>Pseudomonadota</taxon>
        <taxon>Gammaproteobacteria</taxon>
        <taxon>Chromatiales</taxon>
        <taxon>Ectothiorhodospiraceae</taxon>
        <taxon>Acidihalobacter</taxon>
    </lineage>
</organism>
<comment type="similarity">
    <text evidence="9">Belongs to the carbohydrate kinase PfkB family. Ribokinase subfamily.</text>
</comment>
<dbReference type="GO" id="GO:0046872">
    <property type="term" value="F:metal ion binding"/>
    <property type="evidence" value="ECO:0007669"/>
    <property type="project" value="UniProtKB-KW"/>
</dbReference>
<dbReference type="InterPro" id="IPR011611">
    <property type="entry name" value="PfkB_dom"/>
</dbReference>
<evidence type="ECO:0000256" key="7">
    <source>
        <dbReference type="ARBA" id="ARBA00022958"/>
    </source>
</evidence>
<feature type="binding site" evidence="9">
    <location>
        <position position="275"/>
    </location>
    <ligand>
        <name>K(+)</name>
        <dbReference type="ChEBI" id="CHEBI:29103"/>
    </ligand>
</feature>
<evidence type="ECO:0000256" key="4">
    <source>
        <dbReference type="ARBA" id="ARBA00022777"/>
    </source>
</evidence>
<keyword evidence="12" id="KW-1185">Reference proteome</keyword>
<feature type="binding site" evidence="9">
    <location>
        <position position="241"/>
    </location>
    <ligand>
        <name>K(+)</name>
        <dbReference type="ChEBI" id="CHEBI:29103"/>
    </ligand>
</feature>
<dbReference type="UniPathway" id="UPA00916">
    <property type="reaction ID" value="UER00889"/>
</dbReference>
<feature type="active site" description="Proton acceptor" evidence="9">
    <location>
        <position position="245"/>
    </location>
</feature>
<feature type="binding site" evidence="9">
    <location>
        <position position="177"/>
    </location>
    <ligand>
        <name>ATP</name>
        <dbReference type="ChEBI" id="CHEBI:30616"/>
    </ligand>
</feature>
<evidence type="ECO:0000256" key="6">
    <source>
        <dbReference type="ARBA" id="ARBA00022842"/>
    </source>
</evidence>
<comment type="catalytic activity">
    <reaction evidence="9">
        <text>D-ribose + ATP = D-ribose 5-phosphate + ADP + H(+)</text>
        <dbReference type="Rhea" id="RHEA:13697"/>
        <dbReference type="ChEBI" id="CHEBI:15378"/>
        <dbReference type="ChEBI" id="CHEBI:30616"/>
        <dbReference type="ChEBI" id="CHEBI:47013"/>
        <dbReference type="ChEBI" id="CHEBI:78346"/>
        <dbReference type="ChEBI" id="CHEBI:456216"/>
        <dbReference type="EC" id="2.7.1.15"/>
    </reaction>
</comment>
<feature type="binding site" evidence="9">
    <location>
        <begin position="8"/>
        <end position="10"/>
    </location>
    <ligand>
        <name>substrate</name>
    </ligand>
</feature>
<dbReference type="GO" id="GO:0019303">
    <property type="term" value="P:D-ribose catabolic process"/>
    <property type="evidence" value="ECO:0007669"/>
    <property type="project" value="UniProtKB-UniRule"/>
</dbReference>
<dbReference type="SUPFAM" id="SSF53613">
    <property type="entry name" value="Ribokinase-like"/>
    <property type="match status" value="1"/>
</dbReference>
<dbReference type="EC" id="2.7.1.15" evidence="9"/>
<dbReference type="RefSeq" id="WP_076835033.1">
    <property type="nucleotide sequence ID" value="NZ_CP019434.1"/>
</dbReference>
<dbReference type="GO" id="GO:0005829">
    <property type="term" value="C:cytosol"/>
    <property type="evidence" value="ECO:0007669"/>
    <property type="project" value="TreeGrafter"/>
</dbReference>
<proteinExistence type="inferred from homology"/>
<dbReference type="OrthoDB" id="9776822at2"/>
<evidence type="ECO:0000313" key="12">
    <source>
        <dbReference type="Proteomes" id="UP000243807"/>
    </source>
</evidence>
<keyword evidence="7 9" id="KW-0630">Potassium</keyword>
<feature type="binding site" evidence="9">
    <location>
        <position position="269"/>
    </location>
    <ligand>
        <name>ATP</name>
        <dbReference type="ChEBI" id="CHEBI:30616"/>
    </ligand>
</feature>
<evidence type="ECO:0000256" key="5">
    <source>
        <dbReference type="ARBA" id="ARBA00022840"/>
    </source>
</evidence>
<keyword evidence="3 9" id="KW-0547">Nucleotide-binding</keyword>
<dbReference type="Pfam" id="PF00294">
    <property type="entry name" value="PfkB"/>
    <property type="match status" value="1"/>
</dbReference>
<dbReference type="PANTHER" id="PTHR10584:SF166">
    <property type="entry name" value="RIBOKINASE"/>
    <property type="match status" value="1"/>
</dbReference>
<protein>
    <recommendedName>
        <fullName evidence="9">Ribokinase</fullName>
        <shortName evidence="9">RK</shortName>
        <ecNumber evidence="9">2.7.1.15</ecNumber>
    </recommendedName>
</protein>
<feature type="domain" description="Carbohydrate kinase PfkB" evidence="10">
    <location>
        <begin position="3"/>
        <end position="287"/>
    </location>
</feature>
<dbReference type="InterPro" id="IPR029056">
    <property type="entry name" value="Ribokinase-like"/>
</dbReference>
<accession>A0A1P8UD39</accession>
<dbReference type="GO" id="GO:0004747">
    <property type="term" value="F:ribokinase activity"/>
    <property type="evidence" value="ECO:0007669"/>
    <property type="project" value="UniProtKB-UniRule"/>
</dbReference>
<dbReference type="HAMAP" id="MF_01987">
    <property type="entry name" value="Ribokinase"/>
    <property type="match status" value="1"/>
</dbReference>
<dbReference type="InterPro" id="IPR011877">
    <property type="entry name" value="Ribokinase"/>
</dbReference>
<feature type="binding site" evidence="9">
    <location>
        <position position="245"/>
    </location>
    <ligand>
        <name>substrate</name>
    </ligand>
</feature>
<feature type="binding site" evidence="9">
    <location>
        <position position="284"/>
    </location>
    <ligand>
        <name>K(+)</name>
        <dbReference type="ChEBI" id="CHEBI:29103"/>
    </ligand>
</feature>
<feature type="binding site" evidence="9">
    <location>
        <position position="280"/>
    </location>
    <ligand>
        <name>K(+)</name>
        <dbReference type="ChEBI" id="CHEBI:29103"/>
    </ligand>
</feature>
<comment type="cofactor">
    <cofactor evidence="9">
        <name>Mg(2+)</name>
        <dbReference type="ChEBI" id="CHEBI:18420"/>
    </cofactor>
    <text evidence="9">Requires a divalent cation, most likely magnesium in vivo, as an electrophilic catalyst to aid phosphoryl group transfer. It is the chelate of the metal and the nucleotide that is the actual substrate.</text>
</comment>
<dbReference type="Gene3D" id="3.40.1190.20">
    <property type="match status" value="1"/>
</dbReference>
<dbReference type="GO" id="GO:0005524">
    <property type="term" value="F:ATP binding"/>
    <property type="evidence" value="ECO:0007669"/>
    <property type="project" value="UniProtKB-UniRule"/>
</dbReference>
<sequence>MKVIGSINMDVTVSVKRAPSAGETVLGSDYQLHPGGKGANQAVAAARLGAPVEMIGCLGHDAYGDALYASLQHEPLLLDQLLRLDTPTGAAFITVERGGQNRIVVAPGANAQLTPARLPEHLERTDWLLMQFEIPLDSVTTAAERVRHGGGRVVLNAAPAMALPAALSEALDYLVVNETETGVLLGVDPPQTADEALQLAGRLRTRHSTVIITLGEKGSVWVGPSGHGQVAALAVDVVDTTACGDAYVGALTWALGASQPLARAIELANAAGALTATRAGAQPSLPTLQELRRFASL</sequence>
<keyword evidence="5 9" id="KW-0067">ATP-binding</keyword>
<comment type="subcellular location">
    <subcellularLocation>
        <location evidence="9">Cytoplasm</location>
    </subcellularLocation>
</comment>
<evidence type="ECO:0000313" key="11">
    <source>
        <dbReference type="EMBL" id="APZ41704.1"/>
    </source>
</evidence>
<evidence type="ECO:0000256" key="8">
    <source>
        <dbReference type="ARBA" id="ARBA00023277"/>
    </source>
</evidence>
<keyword evidence="1 9" id="KW-0808">Transferase</keyword>
<keyword evidence="9" id="KW-0963">Cytoplasm</keyword>
<gene>
    <name evidence="9" type="primary">rbsK</name>
    <name evidence="11" type="ORF">BW247_00120</name>
</gene>
<feature type="binding site" evidence="9">
    <location>
        <position position="133"/>
    </location>
    <ligand>
        <name>substrate</name>
    </ligand>
</feature>
<feature type="binding site" evidence="9">
    <location>
        <position position="239"/>
    </location>
    <ligand>
        <name>K(+)</name>
        <dbReference type="ChEBI" id="CHEBI:29103"/>
    </ligand>
</feature>
<keyword evidence="2 9" id="KW-0479">Metal-binding</keyword>
<keyword evidence="8 9" id="KW-0119">Carbohydrate metabolism</keyword>
<evidence type="ECO:0000256" key="3">
    <source>
        <dbReference type="ARBA" id="ARBA00022741"/>
    </source>
</evidence>
<dbReference type="KEGG" id="afy:BW247_00120"/>
<dbReference type="AlphaFoldDB" id="A0A1P8UD39"/>
<evidence type="ECO:0000256" key="1">
    <source>
        <dbReference type="ARBA" id="ARBA00022679"/>
    </source>
</evidence>
<dbReference type="PRINTS" id="PR00990">
    <property type="entry name" value="RIBOKINASE"/>
</dbReference>
<evidence type="ECO:0000256" key="2">
    <source>
        <dbReference type="ARBA" id="ARBA00022723"/>
    </source>
</evidence>
<comment type="subunit">
    <text evidence="9">Homodimer.</text>
</comment>
<name>A0A1P8UD39_9GAMM</name>
<reference evidence="11 12" key="1">
    <citation type="submission" date="2017-01" db="EMBL/GenBank/DDBJ databases">
        <title>Draft sequence of Acidihalobacter ferrooxidans strain DSM 14175 (strain V8).</title>
        <authorList>
            <person name="Khaleque H.N."/>
            <person name="Ramsay J.P."/>
            <person name="Murphy R.J.T."/>
            <person name="Kaksonen A.H."/>
            <person name="Boxall N.J."/>
            <person name="Watkin E.L.J."/>
        </authorList>
    </citation>
    <scope>NUCLEOTIDE SEQUENCE [LARGE SCALE GENOMIC DNA]</scope>
    <source>
        <strain evidence="11 12">V8</strain>
    </source>
</reference>
<dbReference type="PANTHER" id="PTHR10584">
    <property type="entry name" value="SUGAR KINASE"/>
    <property type="match status" value="1"/>
</dbReference>